<name>A0A9N9WLA8_9DIPT</name>
<dbReference type="PANTHER" id="PTHR11012">
    <property type="entry name" value="PROTEIN KINASE-LIKE DOMAIN-CONTAINING"/>
    <property type="match status" value="1"/>
</dbReference>
<reference evidence="2" key="2">
    <citation type="submission" date="2022-10" db="EMBL/GenBank/DDBJ databases">
        <authorList>
            <consortium name="ENA_rothamsted_submissions"/>
            <consortium name="culmorum"/>
            <person name="King R."/>
        </authorList>
    </citation>
    <scope>NUCLEOTIDE SEQUENCE</scope>
</reference>
<accession>A0A9N9WLA8</accession>
<evidence type="ECO:0000313" key="2">
    <source>
        <dbReference type="EMBL" id="CAG9797245.1"/>
    </source>
</evidence>
<dbReference type="InterPro" id="IPR004119">
    <property type="entry name" value="EcKL"/>
</dbReference>
<protein>
    <recommendedName>
        <fullName evidence="1">CHK kinase-like domain-containing protein</fullName>
    </recommendedName>
</protein>
<dbReference type="SMART" id="SM00587">
    <property type="entry name" value="CHK"/>
    <property type="match status" value="1"/>
</dbReference>
<dbReference type="PANTHER" id="PTHR11012:SF54">
    <property type="entry name" value="CHK KINASE-LIKE DOMAIN-CONTAINING PROTEIN"/>
    <property type="match status" value="1"/>
</dbReference>
<organism evidence="2 3">
    <name type="scientific">Chironomus riparius</name>
    <dbReference type="NCBI Taxonomy" id="315576"/>
    <lineage>
        <taxon>Eukaryota</taxon>
        <taxon>Metazoa</taxon>
        <taxon>Ecdysozoa</taxon>
        <taxon>Arthropoda</taxon>
        <taxon>Hexapoda</taxon>
        <taxon>Insecta</taxon>
        <taxon>Pterygota</taxon>
        <taxon>Neoptera</taxon>
        <taxon>Endopterygota</taxon>
        <taxon>Diptera</taxon>
        <taxon>Nematocera</taxon>
        <taxon>Chironomoidea</taxon>
        <taxon>Chironomidae</taxon>
        <taxon>Chironominae</taxon>
        <taxon>Chironomus</taxon>
    </lineage>
</organism>
<dbReference type="Pfam" id="PF02958">
    <property type="entry name" value="EcKL"/>
    <property type="match status" value="1"/>
</dbReference>
<evidence type="ECO:0000313" key="3">
    <source>
        <dbReference type="Proteomes" id="UP001153620"/>
    </source>
</evidence>
<gene>
    <name evidence="2" type="ORF">CHIRRI_LOCUS245</name>
</gene>
<dbReference type="Gene3D" id="3.90.1200.10">
    <property type="match status" value="1"/>
</dbReference>
<dbReference type="InterPro" id="IPR011009">
    <property type="entry name" value="Kinase-like_dom_sf"/>
</dbReference>
<dbReference type="SUPFAM" id="SSF56112">
    <property type="entry name" value="Protein kinase-like (PK-like)"/>
    <property type="match status" value="1"/>
</dbReference>
<feature type="domain" description="CHK kinase-like" evidence="1">
    <location>
        <begin position="148"/>
        <end position="342"/>
    </location>
</feature>
<evidence type="ECO:0000259" key="1">
    <source>
        <dbReference type="SMART" id="SM00587"/>
    </source>
</evidence>
<keyword evidence="3" id="KW-1185">Reference proteome</keyword>
<dbReference type="OrthoDB" id="190089at2759"/>
<reference evidence="2" key="1">
    <citation type="submission" date="2022-01" db="EMBL/GenBank/DDBJ databases">
        <authorList>
            <person name="King R."/>
        </authorList>
    </citation>
    <scope>NUCLEOTIDE SEQUENCE</scope>
</reference>
<dbReference type="Proteomes" id="UP001153620">
    <property type="component" value="Chromosome 1"/>
</dbReference>
<proteinExistence type="predicted"/>
<dbReference type="EMBL" id="OU895877">
    <property type="protein sequence ID" value="CAG9797245.1"/>
    <property type="molecule type" value="Genomic_DNA"/>
</dbReference>
<sequence length="434" mass="50966">MASKDEKLFKNTIEVPIAKQEEIIVTDYLKECIHKVAKSEGFIDYSLTVNYGSNIGDGYVSNMLKISINDDNRETLTVLVKIPLKNKARREIMKMMSLFEREIFVYKVMLPQFEEIQRLNNLSESIKFNNFPKIYLAEFNKDKDDAIIIMDDLRESGHKMWKKSAPINFDHAKLLLTTLGRYHALSFATRLKNPKFFETLLNLNDDFSDVLLTPQFEMLLKGSVTRIIEFFQPEEVVARDKITNLIENLQDICIERVKPKYEEPYTVMLHGDCWINNFLFHYSKTDAPDDIKLIDWQITRYGAPAIDLIYFFFICTDHKLRTNHFNELLKIYYNSLEEMLNNLDCNANEIYPFDVLQKQMKMYGKFGVIMASFILPALITKDEEIVDLNFVMDQNSKEMNEMAEHVVDKMIETDSFTKRIRNVIFDAIDYGYLE</sequence>
<dbReference type="InterPro" id="IPR015897">
    <property type="entry name" value="CHK_kinase-like"/>
</dbReference>
<dbReference type="AlphaFoldDB" id="A0A9N9WLA8"/>